<proteinExistence type="inferred from homology"/>
<evidence type="ECO:0000256" key="3">
    <source>
        <dbReference type="SAM" id="SignalP"/>
    </source>
</evidence>
<keyword evidence="4" id="KW-0326">Glycosidase</keyword>
<dbReference type="EMBL" id="MNCJ02000325">
    <property type="protein sequence ID" value="KAF5787764.1"/>
    <property type="molecule type" value="Genomic_DNA"/>
</dbReference>
<sequence>MELICKLLVYVTLLFPISILSLQECNFPAVFNVGDSGSDTGALLSMFGEPAAPPPNGETFFHSSAGRVCDGRLLIDFIAEGVGVPYLSAFLDSMGTNFTHGANFATVGSTIRRQNTTIFQSGYSPISLDIQYAQFSNFLKRSQIIRRKGGVFKNLFPEEFKFSSALYTFDIGHNDLTAGYQLNMSPGFVDPFLVCCGHGGKYNFNIAMRCGWTKMVNGTKTMIAKSCEDPSSRIMWDGLHFTEVANRWIYNQIADGAYSDPPIPLKTACHRMI</sequence>
<evidence type="ECO:0000313" key="4">
    <source>
        <dbReference type="EMBL" id="KAF5787764.1"/>
    </source>
</evidence>
<feature type="chain" id="PRO_5039903894" evidence="3">
    <location>
        <begin position="22"/>
        <end position="273"/>
    </location>
</feature>
<keyword evidence="4" id="KW-0378">Hydrolase</keyword>
<protein>
    <submittedName>
        <fullName evidence="4">Alpha-L-fucosidase</fullName>
        <ecNumber evidence="4">3.2.1.51</ecNumber>
    </submittedName>
</protein>
<evidence type="ECO:0000256" key="2">
    <source>
        <dbReference type="ARBA" id="ARBA00023180"/>
    </source>
</evidence>
<comment type="caution">
    <text evidence="4">The sequence shown here is derived from an EMBL/GenBank/DDBJ whole genome shotgun (WGS) entry which is preliminary data.</text>
</comment>
<dbReference type="Gene3D" id="3.40.50.1110">
    <property type="entry name" value="SGNH hydrolase"/>
    <property type="match status" value="2"/>
</dbReference>
<keyword evidence="2" id="KW-0325">Glycoprotein</keyword>
<dbReference type="PANTHER" id="PTHR22835">
    <property type="entry name" value="ZINC FINGER FYVE DOMAIN CONTAINING PROTEIN"/>
    <property type="match status" value="1"/>
</dbReference>
<dbReference type="Proteomes" id="UP000215914">
    <property type="component" value="Unassembled WGS sequence"/>
</dbReference>
<keyword evidence="3" id="KW-0732">Signal</keyword>
<dbReference type="PANTHER" id="PTHR22835:SF117">
    <property type="entry name" value="GDSL-LIKE LIPASE_ACYLHYDROLASE"/>
    <property type="match status" value="1"/>
</dbReference>
<keyword evidence="5" id="KW-1185">Reference proteome</keyword>
<evidence type="ECO:0000256" key="1">
    <source>
        <dbReference type="ARBA" id="ARBA00008668"/>
    </source>
</evidence>
<dbReference type="Pfam" id="PF00657">
    <property type="entry name" value="Lipase_GDSL"/>
    <property type="match status" value="1"/>
</dbReference>
<evidence type="ECO:0000313" key="5">
    <source>
        <dbReference type="Proteomes" id="UP000215914"/>
    </source>
</evidence>
<dbReference type="InterPro" id="IPR001087">
    <property type="entry name" value="GDSL"/>
</dbReference>
<dbReference type="Gramene" id="mRNA:HanXRQr2_Chr10g0456531">
    <property type="protein sequence ID" value="mRNA:HanXRQr2_Chr10g0456531"/>
    <property type="gene ID" value="HanXRQr2_Chr10g0456531"/>
</dbReference>
<comment type="similarity">
    <text evidence="1">Belongs to the 'GDSL' lipolytic enzyme family.</text>
</comment>
<dbReference type="AlphaFoldDB" id="A0A9K3HZV1"/>
<gene>
    <name evidence="4" type="ORF">HanXRQr2_Chr10g0456531</name>
</gene>
<dbReference type="GO" id="GO:0004560">
    <property type="term" value="F:alpha-L-fucosidase activity"/>
    <property type="evidence" value="ECO:0007669"/>
    <property type="project" value="UniProtKB-EC"/>
</dbReference>
<dbReference type="GO" id="GO:0016788">
    <property type="term" value="F:hydrolase activity, acting on ester bonds"/>
    <property type="evidence" value="ECO:0007669"/>
    <property type="project" value="InterPro"/>
</dbReference>
<accession>A0A9K3HZV1</accession>
<name>A0A9K3HZV1_HELAN</name>
<reference evidence="4" key="1">
    <citation type="journal article" date="2017" name="Nature">
        <title>The sunflower genome provides insights into oil metabolism, flowering and Asterid evolution.</title>
        <authorList>
            <person name="Badouin H."/>
            <person name="Gouzy J."/>
            <person name="Grassa C.J."/>
            <person name="Murat F."/>
            <person name="Staton S.E."/>
            <person name="Cottret L."/>
            <person name="Lelandais-Briere C."/>
            <person name="Owens G.L."/>
            <person name="Carrere S."/>
            <person name="Mayjonade B."/>
            <person name="Legrand L."/>
            <person name="Gill N."/>
            <person name="Kane N.C."/>
            <person name="Bowers J.E."/>
            <person name="Hubner S."/>
            <person name="Bellec A."/>
            <person name="Berard A."/>
            <person name="Berges H."/>
            <person name="Blanchet N."/>
            <person name="Boniface M.C."/>
            <person name="Brunel D."/>
            <person name="Catrice O."/>
            <person name="Chaidir N."/>
            <person name="Claudel C."/>
            <person name="Donnadieu C."/>
            <person name="Faraut T."/>
            <person name="Fievet G."/>
            <person name="Helmstetter N."/>
            <person name="King M."/>
            <person name="Knapp S.J."/>
            <person name="Lai Z."/>
            <person name="Le Paslier M.C."/>
            <person name="Lippi Y."/>
            <person name="Lorenzon L."/>
            <person name="Mandel J.R."/>
            <person name="Marage G."/>
            <person name="Marchand G."/>
            <person name="Marquand E."/>
            <person name="Bret-Mestries E."/>
            <person name="Morien E."/>
            <person name="Nambeesan S."/>
            <person name="Nguyen T."/>
            <person name="Pegot-Espagnet P."/>
            <person name="Pouilly N."/>
            <person name="Raftis F."/>
            <person name="Sallet E."/>
            <person name="Schiex T."/>
            <person name="Thomas J."/>
            <person name="Vandecasteele C."/>
            <person name="Vares D."/>
            <person name="Vear F."/>
            <person name="Vautrin S."/>
            <person name="Crespi M."/>
            <person name="Mangin B."/>
            <person name="Burke J.M."/>
            <person name="Salse J."/>
            <person name="Munos S."/>
            <person name="Vincourt P."/>
            <person name="Rieseberg L.H."/>
            <person name="Langlade N.B."/>
        </authorList>
    </citation>
    <scope>NUCLEOTIDE SEQUENCE</scope>
    <source>
        <tissue evidence="4">Leaves</tissue>
    </source>
</reference>
<dbReference type="EC" id="3.2.1.51" evidence="4"/>
<reference evidence="4" key="2">
    <citation type="submission" date="2020-06" db="EMBL/GenBank/DDBJ databases">
        <title>Helianthus annuus Genome sequencing and assembly Release 2.</title>
        <authorList>
            <person name="Gouzy J."/>
            <person name="Langlade N."/>
            <person name="Munos S."/>
        </authorList>
    </citation>
    <scope>NUCLEOTIDE SEQUENCE</scope>
    <source>
        <tissue evidence="4">Leaves</tissue>
    </source>
</reference>
<dbReference type="InterPro" id="IPR036514">
    <property type="entry name" value="SGNH_hydro_sf"/>
</dbReference>
<organism evidence="4 5">
    <name type="scientific">Helianthus annuus</name>
    <name type="common">Common sunflower</name>
    <dbReference type="NCBI Taxonomy" id="4232"/>
    <lineage>
        <taxon>Eukaryota</taxon>
        <taxon>Viridiplantae</taxon>
        <taxon>Streptophyta</taxon>
        <taxon>Embryophyta</taxon>
        <taxon>Tracheophyta</taxon>
        <taxon>Spermatophyta</taxon>
        <taxon>Magnoliopsida</taxon>
        <taxon>eudicotyledons</taxon>
        <taxon>Gunneridae</taxon>
        <taxon>Pentapetalae</taxon>
        <taxon>asterids</taxon>
        <taxon>campanulids</taxon>
        <taxon>Asterales</taxon>
        <taxon>Asteraceae</taxon>
        <taxon>Asteroideae</taxon>
        <taxon>Heliantheae alliance</taxon>
        <taxon>Heliantheae</taxon>
        <taxon>Helianthus</taxon>
    </lineage>
</organism>
<feature type="signal peptide" evidence="3">
    <location>
        <begin position="1"/>
        <end position="21"/>
    </location>
</feature>